<evidence type="ECO:0000313" key="1">
    <source>
        <dbReference type="EMBL" id="RHW41257.1"/>
    </source>
</evidence>
<sequence length="153" mass="17581">MKWTAQDLDVYKSAKEYVDTALLPLVPVAFGEEMGQSASMSEYTGLLASQLERQFTGRLILLPAFTYIQTEKIEEAVRRLNNWEEGLTAEGIKHIFLLTCDENWRFEENKLKGSLIWLPVLPLSSIEEQQRITLVNGQIKQLMKLFTAKWNAD</sequence>
<comment type="caution">
    <text evidence="1">The sequence shown here is derived from an EMBL/GenBank/DDBJ whole genome shotgun (WGS) entry which is preliminary data.</text>
</comment>
<dbReference type="OrthoDB" id="2678750at2"/>
<dbReference type="InterPro" id="IPR019615">
    <property type="entry name" value="DUF2487"/>
</dbReference>
<dbReference type="Proteomes" id="UP000284416">
    <property type="component" value="Unassembled WGS sequence"/>
</dbReference>
<evidence type="ECO:0000313" key="2">
    <source>
        <dbReference type="Proteomes" id="UP000284416"/>
    </source>
</evidence>
<accession>A0A417YVA4</accession>
<dbReference type="RefSeq" id="WP_118920631.1">
    <property type="nucleotide sequence ID" value="NZ_QWEG01000005.1"/>
</dbReference>
<name>A0A417YVA4_9BACI</name>
<gene>
    <name evidence="1" type="ORF">D1B31_10015</name>
</gene>
<protein>
    <submittedName>
        <fullName evidence="1">DUF2487 family protein</fullName>
    </submittedName>
</protein>
<dbReference type="EMBL" id="QWEG01000005">
    <property type="protein sequence ID" value="RHW41257.1"/>
    <property type="molecule type" value="Genomic_DNA"/>
</dbReference>
<organism evidence="1 2">
    <name type="scientific">Neobacillus notoginsengisoli</name>
    <dbReference type="NCBI Taxonomy" id="1578198"/>
    <lineage>
        <taxon>Bacteria</taxon>
        <taxon>Bacillati</taxon>
        <taxon>Bacillota</taxon>
        <taxon>Bacilli</taxon>
        <taxon>Bacillales</taxon>
        <taxon>Bacillaceae</taxon>
        <taxon>Neobacillus</taxon>
    </lineage>
</organism>
<proteinExistence type="predicted"/>
<dbReference type="AlphaFoldDB" id="A0A417YVA4"/>
<keyword evidence="2" id="KW-1185">Reference proteome</keyword>
<reference evidence="1 2" key="1">
    <citation type="journal article" date="2017" name="Int. J. Syst. Evol. Microbiol.">
        <title>Bacillus notoginsengisoli sp. nov., a novel bacterium isolated from the rhizosphere of Panax notoginseng.</title>
        <authorList>
            <person name="Zhang M.Y."/>
            <person name="Cheng J."/>
            <person name="Cai Y."/>
            <person name="Zhang T.Y."/>
            <person name="Wu Y.Y."/>
            <person name="Manikprabhu D."/>
            <person name="Li W.J."/>
            <person name="Zhang Y.X."/>
        </authorList>
    </citation>
    <scope>NUCLEOTIDE SEQUENCE [LARGE SCALE GENOMIC DNA]</scope>
    <source>
        <strain evidence="1 2">JCM 30743</strain>
    </source>
</reference>
<dbReference type="Pfam" id="PF10673">
    <property type="entry name" value="DUF2487"/>
    <property type="match status" value="1"/>
</dbReference>